<dbReference type="InterPro" id="IPR005103">
    <property type="entry name" value="AA9_LPMO"/>
</dbReference>
<dbReference type="InterPro" id="IPR000254">
    <property type="entry name" value="CBD"/>
</dbReference>
<proteinExistence type="predicted"/>
<keyword evidence="10" id="KW-0624">Polysaccharide degradation</keyword>
<dbReference type="CDD" id="cd21175">
    <property type="entry name" value="LPMO_AA9"/>
    <property type="match status" value="1"/>
</dbReference>
<keyword evidence="14" id="KW-1185">Reference proteome</keyword>
<evidence type="ECO:0000256" key="7">
    <source>
        <dbReference type="ARBA" id="ARBA00023008"/>
    </source>
</evidence>
<dbReference type="PROSITE" id="PS51164">
    <property type="entry name" value="CBM1_2"/>
    <property type="match status" value="1"/>
</dbReference>
<keyword evidence="6" id="KW-0560">Oxidoreductase</keyword>
<keyword evidence="7" id="KW-0186">Copper</keyword>
<dbReference type="PROSITE" id="PS00562">
    <property type="entry name" value="CBM1_1"/>
    <property type="match status" value="1"/>
</dbReference>
<sequence length="328" mass="33767">MNYIAFFVLLAGIQAHTLFQKVSVNGVDQGDLFGVRVPDSNFPITDVNDPNFACNSGITHQDSNLISIPQGASVGTWWDHAIGGAQEPGDPDSPIARSHHGPIQVYLAAVNDAVGTGTQGLNWFKVGSEGLNNGVWAVDNMVTNNGWWTFTMPSCVTAGQYLMRAELLALHGAFDQGGAQFYTECAQIQVTGSGTSNPATVQFPGAYTATDPGILVGIYDGNGQPFMGGQPYTVPGPELLSCSGGGGGAPPPTPVSSTAPTPTTMITSVLTRPSAVPTPVVSNPSPAAGSGSTAAILTQCGGEGWAGPTICASGTCTFANQWFSQCLP</sequence>
<dbReference type="SUPFAM" id="SSF57180">
    <property type="entry name" value="Cellulose-binding domain"/>
    <property type="match status" value="1"/>
</dbReference>
<keyword evidence="3 10" id="KW-0964">Secreted</keyword>
<dbReference type="SMART" id="SM00236">
    <property type="entry name" value="fCBD"/>
    <property type="match status" value="1"/>
</dbReference>
<evidence type="ECO:0000313" key="13">
    <source>
        <dbReference type="EMBL" id="CAF9910221.1"/>
    </source>
</evidence>
<organism evidence="13 14">
    <name type="scientific">Gomphillus americanus</name>
    <dbReference type="NCBI Taxonomy" id="1940652"/>
    <lineage>
        <taxon>Eukaryota</taxon>
        <taxon>Fungi</taxon>
        <taxon>Dikarya</taxon>
        <taxon>Ascomycota</taxon>
        <taxon>Pezizomycotina</taxon>
        <taxon>Lecanoromycetes</taxon>
        <taxon>OSLEUM clade</taxon>
        <taxon>Ostropomycetidae</taxon>
        <taxon>Ostropales</taxon>
        <taxon>Graphidaceae</taxon>
        <taxon>Gomphilloideae</taxon>
        <taxon>Gomphillus</taxon>
    </lineage>
</organism>
<keyword evidence="10" id="KW-0136">Cellulose degradation</keyword>
<comment type="domain">
    <text evidence="10">Has a modular structure: an endo-beta-1,4-glucanase catalytic module at the N-terminus, a linker rich in serines and threonines, and a C-terminal carbohydrate-binding module (CBM).</text>
</comment>
<evidence type="ECO:0000256" key="11">
    <source>
        <dbReference type="SAM" id="SignalP"/>
    </source>
</evidence>
<keyword evidence="10" id="KW-0119">Carbohydrate metabolism</keyword>
<feature type="chain" id="PRO_5034689832" description="AA9 family lytic polysaccharide monooxygenase" evidence="11">
    <location>
        <begin position="16"/>
        <end position="328"/>
    </location>
</feature>
<dbReference type="PANTHER" id="PTHR33353">
    <property type="entry name" value="PUTATIVE (AFU_ORTHOLOGUE AFUA_1G12560)-RELATED"/>
    <property type="match status" value="1"/>
</dbReference>
<evidence type="ECO:0000256" key="10">
    <source>
        <dbReference type="RuleBase" id="RU368122"/>
    </source>
</evidence>
<comment type="caution">
    <text evidence="13">The sequence shown here is derived from an EMBL/GenBank/DDBJ whole genome shotgun (WGS) entry which is preliminary data.</text>
</comment>
<evidence type="ECO:0000256" key="2">
    <source>
        <dbReference type="ARBA" id="ARBA00004613"/>
    </source>
</evidence>
<keyword evidence="9 10" id="KW-1015">Disulfide bond</keyword>
<evidence type="ECO:0000256" key="4">
    <source>
        <dbReference type="ARBA" id="ARBA00022723"/>
    </source>
</evidence>
<evidence type="ECO:0000256" key="9">
    <source>
        <dbReference type="ARBA" id="ARBA00023157"/>
    </source>
</evidence>
<dbReference type="GO" id="GO:0004497">
    <property type="term" value="F:monooxygenase activity"/>
    <property type="evidence" value="ECO:0007669"/>
    <property type="project" value="UniProtKB-KW"/>
</dbReference>
<dbReference type="Pfam" id="PF03443">
    <property type="entry name" value="AA9"/>
    <property type="match status" value="1"/>
</dbReference>
<evidence type="ECO:0000256" key="5">
    <source>
        <dbReference type="ARBA" id="ARBA00022729"/>
    </source>
</evidence>
<evidence type="ECO:0000259" key="12">
    <source>
        <dbReference type="PROSITE" id="PS51164"/>
    </source>
</evidence>
<dbReference type="GO" id="GO:0030245">
    <property type="term" value="P:cellulose catabolic process"/>
    <property type="evidence" value="ECO:0007669"/>
    <property type="project" value="UniProtKB-UniRule"/>
</dbReference>
<dbReference type="InterPro" id="IPR035971">
    <property type="entry name" value="CBD_sf"/>
</dbReference>
<comment type="cofactor">
    <cofactor evidence="1">
        <name>Cu(2+)</name>
        <dbReference type="ChEBI" id="CHEBI:29036"/>
    </cofactor>
</comment>
<dbReference type="PANTHER" id="PTHR33353:SF13">
    <property type="entry name" value="ENDOGLUCANASE II"/>
    <property type="match status" value="1"/>
</dbReference>
<evidence type="ECO:0000256" key="6">
    <source>
        <dbReference type="ARBA" id="ARBA00023002"/>
    </source>
</evidence>
<keyword evidence="4" id="KW-0479">Metal-binding</keyword>
<gene>
    <name evidence="13" type="ORF">GOMPHAMPRED_007003</name>
</gene>
<dbReference type="EC" id="1.14.99.56" evidence="10"/>
<dbReference type="GO" id="GO:0046872">
    <property type="term" value="F:metal ion binding"/>
    <property type="evidence" value="ECO:0007669"/>
    <property type="project" value="UniProtKB-KW"/>
</dbReference>
<evidence type="ECO:0000313" key="14">
    <source>
        <dbReference type="Proteomes" id="UP000664169"/>
    </source>
</evidence>
<dbReference type="InterPro" id="IPR049892">
    <property type="entry name" value="AA9"/>
</dbReference>
<dbReference type="EMBL" id="CAJPDQ010000005">
    <property type="protein sequence ID" value="CAF9910221.1"/>
    <property type="molecule type" value="Genomic_DNA"/>
</dbReference>
<name>A0A8H3EWP0_9LECA</name>
<dbReference type="Pfam" id="PF00734">
    <property type="entry name" value="CBM_1"/>
    <property type="match status" value="1"/>
</dbReference>
<reference evidence="13" key="1">
    <citation type="submission" date="2021-03" db="EMBL/GenBank/DDBJ databases">
        <authorList>
            <person name="Tagirdzhanova G."/>
        </authorList>
    </citation>
    <scope>NUCLEOTIDE SEQUENCE</scope>
</reference>
<comment type="function">
    <text evidence="10">Lytic polysaccharide monooxygenase (LMPO) that depolymerizes crystalline and amorphous polysaccharides via the oxidation of scissile alpha- or beta-(1-4)-glycosidic bonds, yielding C1 and/or C4 oxidation products. Catalysis by LPMOs requires the reduction of the active-site copper from Cu(II) to Cu(I) by a reducing agent and H(2)O(2) or O(2) as a cosubstrate.</text>
</comment>
<dbReference type="AlphaFoldDB" id="A0A8H3EWP0"/>
<comment type="catalytic activity">
    <reaction evidence="10">
        <text>[(1-&gt;4)-beta-D-glucosyl]n+m + reduced acceptor + O2 = 4-dehydro-beta-D-glucosyl-[(1-&gt;4)-beta-D-glucosyl]n-1 + [(1-&gt;4)-beta-D-glucosyl]m + acceptor + H2O.</text>
        <dbReference type="EC" id="1.14.99.56"/>
    </reaction>
</comment>
<dbReference type="OrthoDB" id="2525337at2759"/>
<evidence type="ECO:0000256" key="8">
    <source>
        <dbReference type="ARBA" id="ARBA00023033"/>
    </source>
</evidence>
<keyword evidence="8" id="KW-0503">Monooxygenase</keyword>
<feature type="signal peptide" evidence="11">
    <location>
        <begin position="1"/>
        <end position="15"/>
    </location>
</feature>
<dbReference type="GO" id="GO:0005576">
    <property type="term" value="C:extracellular region"/>
    <property type="evidence" value="ECO:0007669"/>
    <property type="project" value="UniProtKB-SubCell"/>
</dbReference>
<dbReference type="GO" id="GO:0008810">
    <property type="term" value="F:cellulase activity"/>
    <property type="evidence" value="ECO:0007669"/>
    <property type="project" value="UniProtKB-UniRule"/>
</dbReference>
<evidence type="ECO:0000256" key="1">
    <source>
        <dbReference type="ARBA" id="ARBA00001973"/>
    </source>
</evidence>
<comment type="subcellular location">
    <subcellularLocation>
        <location evidence="2 10">Secreted</location>
    </subcellularLocation>
</comment>
<accession>A0A8H3EWP0</accession>
<evidence type="ECO:0000256" key="3">
    <source>
        <dbReference type="ARBA" id="ARBA00022525"/>
    </source>
</evidence>
<keyword evidence="5 11" id="KW-0732">Signal</keyword>
<feature type="domain" description="CBM1" evidence="12">
    <location>
        <begin position="292"/>
        <end position="327"/>
    </location>
</feature>
<dbReference type="GO" id="GO:0030248">
    <property type="term" value="F:cellulose binding"/>
    <property type="evidence" value="ECO:0007669"/>
    <property type="project" value="UniProtKB-UniRule"/>
</dbReference>
<dbReference type="Proteomes" id="UP000664169">
    <property type="component" value="Unassembled WGS sequence"/>
</dbReference>
<protein>
    <recommendedName>
        <fullName evidence="10">AA9 family lytic polysaccharide monooxygenase</fullName>
        <ecNumber evidence="10">1.14.99.56</ecNumber>
    </recommendedName>
    <alternativeName>
        <fullName evidence="10">Endo-beta-1,4-glucanase</fullName>
    </alternativeName>
    <alternativeName>
        <fullName evidence="10">Glycosyl hydrolase 61 family protein</fullName>
    </alternativeName>
</protein>
<dbReference type="Gene3D" id="2.70.50.70">
    <property type="match status" value="1"/>
</dbReference>